<dbReference type="InterPro" id="IPR016300">
    <property type="entry name" value="ATPase_ArsA/GET3"/>
</dbReference>
<feature type="binding site" evidence="9">
    <location>
        <position position="240"/>
    </location>
    <ligand>
        <name>ATP</name>
        <dbReference type="ChEBI" id="CHEBI:30616"/>
    </ligand>
</feature>
<evidence type="ECO:0000256" key="5">
    <source>
        <dbReference type="ARBA" id="ARBA00022801"/>
    </source>
</evidence>
<evidence type="ECO:0000313" key="11">
    <source>
        <dbReference type="EMBL" id="KAG9232810.1"/>
    </source>
</evidence>
<dbReference type="Proteomes" id="UP000824998">
    <property type="component" value="Unassembled WGS sequence"/>
</dbReference>
<proteinExistence type="inferred from homology"/>
<comment type="similarity">
    <text evidence="1 9">Belongs to the arsA ATPase family.</text>
</comment>
<keyword evidence="5 9" id="KW-0378">Hydrolase</keyword>
<dbReference type="CDD" id="cd02035">
    <property type="entry name" value="ArsA"/>
    <property type="match status" value="1"/>
</dbReference>
<dbReference type="PANTHER" id="PTHR10803">
    <property type="entry name" value="ARSENICAL PUMP-DRIVING ATPASE ARSENITE-TRANSLOCATING ATPASE"/>
    <property type="match status" value="1"/>
</dbReference>
<dbReference type="InterPro" id="IPR027542">
    <property type="entry name" value="ATPase_ArsA/GET3_euk"/>
</dbReference>
<dbReference type="Pfam" id="PF02374">
    <property type="entry name" value="ArsA_ATPase"/>
    <property type="match status" value="1"/>
</dbReference>
<dbReference type="GO" id="GO:0016887">
    <property type="term" value="F:ATP hydrolysis activity"/>
    <property type="evidence" value="ECO:0007669"/>
    <property type="project" value="InterPro"/>
</dbReference>
<dbReference type="InterPro" id="IPR025723">
    <property type="entry name" value="ArsA/GET3_ATPase-like"/>
</dbReference>
<dbReference type="FunFam" id="3.40.50.300:FF:000235">
    <property type="entry name" value="ATPase ASNA1"/>
    <property type="match status" value="1"/>
</dbReference>
<keyword evidence="2 9" id="KW-0813">Transport</keyword>
<evidence type="ECO:0000256" key="3">
    <source>
        <dbReference type="ARBA" id="ARBA00022490"/>
    </source>
</evidence>
<keyword evidence="7 9" id="KW-0862">Zinc</keyword>
<keyword evidence="3 9" id="KW-0963">Cytoplasm</keyword>
<dbReference type="SUPFAM" id="SSF52540">
    <property type="entry name" value="P-loop containing nucleoside triphosphate hydrolases"/>
    <property type="match status" value="1"/>
</dbReference>
<keyword evidence="12" id="KW-1185">Reference proteome</keyword>
<dbReference type="EMBL" id="MU251529">
    <property type="protein sequence ID" value="KAG9232810.1"/>
    <property type="molecule type" value="Genomic_DNA"/>
</dbReference>
<comment type="caution">
    <text evidence="11">The sequence shown here is derived from an EMBL/GenBank/DDBJ whole genome shotgun (WGS) entry which is preliminary data.</text>
</comment>
<evidence type="ECO:0000256" key="2">
    <source>
        <dbReference type="ARBA" id="ARBA00022448"/>
    </source>
</evidence>
<evidence type="ECO:0000313" key="12">
    <source>
        <dbReference type="Proteomes" id="UP000824998"/>
    </source>
</evidence>
<dbReference type="OrthoDB" id="1770at2759"/>
<dbReference type="GO" id="GO:0005524">
    <property type="term" value="F:ATP binding"/>
    <property type="evidence" value="ECO:0007669"/>
    <property type="project" value="UniProtKB-UniRule"/>
</dbReference>
<dbReference type="PANTHER" id="PTHR10803:SF3">
    <property type="entry name" value="ATPASE GET3"/>
    <property type="match status" value="1"/>
</dbReference>
<feature type="domain" description="ArsA/GET3 Anion-transporting ATPase-like" evidence="10">
    <location>
        <begin position="26"/>
        <end position="328"/>
    </location>
</feature>
<comment type="function">
    <text evidence="9">ATPase required for the post-translational delivery of tail-anchored (TA) proteins to the endoplasmic reticulum. Recognizes and selectively binds the transmembrane domain of TA proteins in the cytosol. This complex then targets to the endoplasmic reticulum by membrane-bound receptors, where the tail-anchored protein is released for insertion. This process is regulated by ATP binding and hydrolysis. ATP binding drives the homodimer towards the closed dimer state, facilitating recognition of newly synthesized TA membrane proteins. ATP hydrolysis is required for insertion. Subsequently, the homodimer reverts towards the open dimer state, lowering its affinity for the membrane-bound receptor, and returning it to the cytosol to initiate a new round of targeting.</text>
</comment>
<feature type="binding site" evidence="9">
    <location>
        <begin position="33"/>
        <end position="40"/>
    </location>
    <ligand>
        <name>ATP</name>
        <dbReference type="ChEBI" id="CHEBI:30616"/>
    </ligand>
</feature>
<feature type="binding site" evidence="9">
    <location>
        <position position="278"/>
    </location>
    <ligand>
        <name>Zn(2+)</name>
        <dbReference type="ChEBI" id="CHEBI:29105"/>
        <note>ligand shared between dimeric partners</note>
    </ligand>
</feature>
<feature type="binding site" evidence="9">
    <location>
        <position position="281"/>
    </location>
    <ligand>
        <name>Zn(2+)</name>
        <dbReference type="ChEBI" id="CHEBI:29105"/>
        <note>ligand shared between dimeric partners</note>
    </ligand>
</feature>
<feature type="active site" evidence="9">
    <location>
        <position position="62"/>
    </location>
</feature>
<keyword evidence="9" id="KW-0479">Metal-binding</keyword>
<dbReference type="HAMAP" id="MF_03112">
    <property type="entry name" value="Asna1_Get3"/>
    <property type="match status" value="1"/>
</dbReference>
<name>A0A9P7YFT3_9HELO</name>
<dbReference type="NCBIfam" id="TIGR00345">
    <property type="entry name" value="GET3_arsA_TRC40"/>
    <property type="match status" value="1"/>
</dbReference>
<feature type="binding site" evidence="9">
    <location>
        <position position="267"/>
    </location>
    <ligand>
        <name>ATP</name>
        <dbReference type="ChEBI" id="CHEBI:30616"/>
    </ligand>
</feature>
<evidence type="ECO:0000256" key="8">
    <source>
        <dbReference type="ARBA" id="ARBA00022840"/>
    </source>
</evidence>
<comment type="subunit">
    <text evidence="9">Homodimer.</text>
</comment>
<keyword evidence="6 9" id="KW-0256">Endoplasmic reticulum</keyword>
<gene>
    <name evidence="11" type="ORF">BJ875DRAFT_465807</name>
</gene>
<keyword evidence="4 9" id="KW-0547">Nucleotide-binding</keyword>
<evidence type="ECO:0000256" key="9">
    <source>
        <dbReference type="HAMAP-Rule" id="MF_03112"/>
    </source>
</evidence>
<evidence type="ECO:0000259" key="10">
    <source>
        <dbReference type="Pfam" id="PF02374"/>
    </source>
</evidence>
<reference evidence="11" key="1">
    <citation type="journal article" date="2021" name="IMA Fungus">
        <title>Genomic characterization of three marine fungi, including Emericellopsis atlantica sp. nov. with signatures of a generalist lifestyle and marine biomass degradation.</title>
        <authorList>
            <person name="Hagestad O.C."/>
            <person name="Hou L."/>
            <person name="Andersen J.H."/>
            <person name="Hansen E.H."/>
            <person name="Altermark B."/>
            <person name="Li C."/>
            <person name="Kuhnert E."/>
            <person name="Cox R.J."/>
            <person name="Crous P.W."/>
            <person name="Spatafora J.W."/>
            <person name="Lail K."/>
            <person name="Amirebrahimi M."/>
            <person name="Lipzen A."/>
            <person name="Pangilinan J."/>
            <person name="Andreopoulos W."/>
            <person name="Hayes R.D."/>
            <person name="Ng V."/>
            <person name="Grigoriev I.V."/>
            <person name="Jackson S.A."/>
            <person name="Sutton T.D.S."/>
            <person name="Dobson A.D.W."/>
            <person name="Rama T."/>
        </authorList>
    </citation>
    <scope>NUCLEOTIDE SEQUENCE</scope>
    <source>
        <strain evidence="11">TRa018bII</strain>
    </source>
</reference>
<dbReference type="InterPro" id="IPR027417">
    <property type="entry name" value="P-loop_NTPase"/>
</dbReference>
<keyword evidence="8 9" id="KW-0067">ATP-binding</keyword>
<dbReference type="Gene3D" id="3.40.50.300">
    <property type="entry name" value="P-loop containing nucleotide triphosphate hydrolases"/>
    <property type="match status" value="1"/>
</dbReference>
<dbReference type="AlphaFoldDB" id="A0A9P7YFT3"/>
<accession>A0A9P7YFT3</accession>
<protein>
    <submittedName>
        <fullName evidence="11">ATPase get3</fullName>
    </submittedName>
</protein>
<sequence length="338" mass="37045">MSAAVVNADDELEPTLQSILDQKSLRWIFVGGKGGVGKTTTSCSLAIQLARVRRSVLLISTDPAHNLSDAFSQKFGKEERLVEGYTNLSAMEIDPNGSIQDLIGQADDGEGPAAAGGMMQDLAYAIPGIDEAMSFAEVLKQVKSLSYETIIFDTAPTGHTLRFLQFPTVLEKALAKISALSSQFGPMLNGILGANGGLPNGQSLPEMMEKLESLRETISEVNGQFKDEKMTTFVCVCIPEFLSLYETERMIQELANYNIDTHCIVVNQLLFPKAGSDCDQCNARRKMQKKYLGQIAELYDDFNVVKMPLLVEEVRGKDRLESFSEMLIKPYVPPVGGL</sequence>
<evidence type="ECO:0000256" key="6">
    <source>
        <dbReference type="ARBA" id="ARBA00022824"/>
    </source>
</evidence>
<evidence type="ECO:0000256" key="7">
    <source>
        <dbReference type="ARBA" id="ARBA00022833"/>
    </source>
</evidence>
<evidence type="ECO:0000256" key="4">
    <source>
        <dbReference type="ARBA" id="ARBA00022741"/>
    </source>
</evidence>
<evidence type="ECO:0000256" key="1">
    <source>
        <dbReference type="ARBA" id="ARBA00011040"/>
    </source>
</evidence>
<dbReference type="GO" id="GO:0046872">
    <property type="term" value="F:metal ion binding"/>
    <property type="evidence" value="ECO:0007669"/>
    <property type="project" value="UniProtKB-KW"/>
</dbReference>
<dbReference type="GO" id="GO:0071816">
    <property type="term" value="P:tail-anchored membrane protein insertion into ER membrane"/>
    <property type="evidence" value="ECO:0007669"/>
    <property type="project" value="TreeGrafter"/>
</dbReference>
<organism evidence="11 12">
    <name type="scientific">Amylocarpus encephaloides</name>
    <dbReference type="NCBI Taxonomy" id="45428"/>
    <lineage>
        <taxon>Eukaryota</taxon>
        <taxon>Fungi</taxon>
        <taxon>Dikarya</taxon>
        <taxon>Ascomycota</taxon>
        <taxon>Pezizomycotina</taxon>
        <taxon>Leotiomycetes</taxon>
        <taxon>Helotiales</taxon>
        <taxon>Helotiales incertae sedis</taxon>
        <taxon>Amylocarpus</taxon>
    </lineage>
</organism>
<dbReference type="GO" id="GO:0043529">
    <property type="term" value="C:GET complex"/>
    <property type="evidence" value="ECO:0007669"/>
    <property type="project" value="TreeGrafter"/>
</dbReference>
<comment type="subcellular location">
    <subcellularLocation>
        <location evidence="9">Cytoplasm</location>
    </subcellularLocation>
    <subcellularLocation>
        <location evidence="9">Endoplasmic reticulum</location>
    </subcellularLocation>
</comment>